<comment type="caution">
    <text evidence="1">The sequence shown here is derived from an EMBL/GenBank/DDBJ whole genome shotgun (WGS) entry which is preliminary data.</text>
</comment>
<dbReference type="SUPFAM" id="SSF52218">
    <property type="entry name" value="Flavoproteins"/>
    <property type="match status" value="1"/>
</dbReference>
<evidence type="ECO:0000313" key="1">
    <source>
        <dbReference type="EMBL" id="MDT0575458.1"/>
    </source>
</evidence>
<dbReference type="RefSeq" id="WP_311340017.1">
    <property type="nucleotide sequence ID" value="NZ_JAVRHS010000002.1"/>
</dbReference>
<accession>A0ABU2ZFV1</accession>
<sequence>MNKMASTAGTSLLIVWHSRTGASHQMAAAAAAAGGHGTCLLPAHEAQPRHVLGAAALLFACPENLATMSGIMKEFFDRCYYPVLGRIEGRAYATMVAAGSDGTGATRQIDRIATGWRLKRIAEPVIINCDAQDAGAILARKELDDDQLDPCRELGAAMAEGVRLGIF</sequence>
<proteinExistence type="predicted"/>
<keyword evidence="2" id="KW-1185">Reference proteome</keyword>
<reference evidence="1 2" key="1">
    <citation type="submission" date="2023-09" db="EMBL/GenBank/DDBJ databases">
        <authorList>
            <person name="Rey-Velasco X."/>
        </authorList>
    </citation>
    <scope>NUCLEOTIDE SEQUENCE [LARGE SCALE GENOMIC DNA]</scope>
    <source>
        <strain evidence="1 2">F390</strain>
    </source>
</reference>
<gene>
    <name evidence="1" type="ORF">RM533_04595</name>
</gene>
<dbReference type="Gene3D" id="3.40.50.360">
    <property type="match status" value="1"/>
</dbReference>
<dbReference type="EMBL" id="JAVRHS010000002">
    <property type="protein sequence ID" value="MDT0575458.1"/>
    <property type="molecule type" value="Genomic_DNA"/>
</dbReference>
<name>A0ABU2ZFV1_9SPHN</name>
<dbReference type="InterPro" id="IPR029039">
    <property type="entry name" value="Flavoprotein-like_sf"/>
</dbReference>
<protein>
    <submittedName>
        <fullName evidence="1">Flavodoxin family protein</fullName>
    </submittedName>
</protein>
<evidence type="ECO:0000313" key="2">
    <source>
        <dbReference type="Proteomes" id="UP001259803"/>
    </source>
</evidence>
<organism evidence="1 2">
    <name type="scientific">Croceicoccus esteveae</name>
    <dbReference type="NCBI Taxonomy" id="3075597"/>
    <lineage>
        <taxon>Bacteria</taxon>
        <taxon>Pseudomonadati</taxon>
        <taxon>Pseudomonadota</taxon>
        <taxon>Alphaproteobacteria</taxon>
        <taxon>Sphingomonadales</taxon>
        <taxon>Erythrobacteraceae</taxon>
        <taxon>Croceicoccus</taxon>
    </lineage>
</organism>
<dbReference type="Proteomes" id="UP001259803">
    <property type="component" value="Unassembled WGS sequence"/>
</dbReference>